<dbReference type="HOGENOM" id="CLU_1017852_0_0_2"/>
<accession>E1RJD1</accession>
<name>E1RJD1_METP4</name>
<gene>
    <name evidence="1" type="ordered locus">Mpet_0881</name>
</gene>
<dbReference type="STRING" id="679926.Mpet_0881"/>
<protein>
    <submittedName>
        <fullName evidence="1">Uncharacterized protein</fullName>
    </submittedName>
</protein>
<reference evidence="1 2" key="1">
    <citation type="journal article" date="2010" name="Stand. Genomic Sci.">
        <title>Complete genome sequence of Methanoplanus petrolearius type strain (SEBR 4847).</title>
        <authorList>
            <person name="Brambilla E."/>
            <person name="Djao O.D."/>
            <person name="Daligault H."/>
            <person name="Lapidus A."/>
            <person name="Lucas S."/>
            <person name="Hammon N."/>
            <person name="Nolan M."/>
            <person name="Tice H."/>
            <person name="Cheng J.F."/>
            <person name="Han C."/>
            <person name="Tapia R."/>
            <person name="Goodwin L."/>
            <person name="Pitluck S."/>
            <person name="Liolios K."/>
            <person name="Ivanova N."/>
            <person name="Mavromatis K."/>
            <person name="Mikhailova N."/>
            <person name="Pati A."/>
            <person name="Chen A."/>
            <person name="Palaniappan K."/>
            <person name="Land M."/>
            <person name="Hauser L."/>
            <person name="Chang Y.J."/>
            <person name="Jeffries C.D."/>
            <person name="Rohde M."/>
            <person name="Spring S."/>
            <person name="Sikorski J."/>
            <person name="Goker M."/>
            <person name="Woyke T."/>
            <person name="Bristow J."/>
            <person name="Eisen J.A."/>
            <person name="Markowitz V."/>
            <person name="Hugenholtz P."/>
            <person name="Kyrpides N.C."/>
            <person name="Klenk H.P."/>
        </authorList>
    </citation>
    <scope>NUCLEOTIDE SEQUENCE [LARGE SCALE GENOMIC DNA]</scope>
    <source>
        <strain evidence="2">DSM 11571 / OCM 486 / SEBR 4847</strain>
    </source>
</reference>
<dbReference type="RefSeq" id="WP_013328827.1">
    <property type="nucleotide sequence ID" value="NC_014507.1"/>
</dbReference>
<dbReference type="EMBL" id="CP002117">
    <property type="protein sequence ID" value="ADN35649.1"/>
    <property type="molecule type" value="Genomic_DNA"/>
</dbReference>
<proteinExistence type="predicted"/>
<dbReference type="Proteomes" id="UP000006565">
    <property type="component" value="Chromosome"/>
</dbReference>
<organism evidence="1 2">
    <name type="scientific">Methanolacinia petrolearia (strain DSM 11571 / OCM 486 / SEBR 4847)</name>
    <name type="common">Methanoplanus petrolearius</name>
    <dbReference type="NCBI Taxonomy" id="679926"/>
    <lineage>
        <taxon>Archaea</taxon>
        <taxon>Methanobacteriati</taxon>
        <taxon>Methanobacteriota</taxon>
        <taxon>Stenosarchaea group</taxon>
        <taxon>Methanomicrobia</taxon>
        <taxon>Methanomicrobiales</taxon>
        <taxon>Methanomicrobiaceae</taxon>
        <taxon>Methanolacinia</taxon>
    </lineage>
</organism>
<sequence length="273" mass="31615">MIYDEEKKGYFERGKFICDPIPSKANICRNEIHMVNDGIKGIINENLDFNLPIMPDLLSESDFSDSNLYSIYKQAFFSIASGLYDAGLILIGQLLEITVKEIVLIKTGKLLNGKNHTFGYVVEYVLKENILDYDDILYLRYFLNKVRNPYTHRNLKEIVGFHLVPVFLFPTQKPGETFNPTEFIQIIKTVMDGIKTKEFEPQWISATSDTSIACQIKEENDQQKAIFNIWLLNIKIDQLINIYLNQEAYNGHIKKYGSPYEKLAQLQIFEDIC</sequence>
<dbReference type="AlphaFoldDB" id="E1RJD1"/>
<dbReference type="KEGG" id="mpi:Mpet_0881"/>
<dbReference type="GeneID" id="9743339"/>
<keyword evidence="2" id="KW-1185">Reference proteome</keyword>
<evidence type="ECO:0000313" key="2">
    <source>
        <dbReference type="Proteomes" id="UP000006565"/>
    </source>
</evidence>
<evidence type="ECO:0000313" key="1">
    <source>
        <dbReference type="EMBL" id="ADN35649.1"/>
    </source>
</evidence>
<dbReference type="OrthoDB" id="384539at2157"/>